<dbReference type="Proteomes" id="UP000198847">
    <property type="component" value="Unassembled WGS sequence"/>
</dbReference>
<gene>
    <name evidence="2" type="ORF">SAMN04490178_11163</name>
</gene>
<reference evidence="2 3" key="1">
    <citation type="submission" date="2016-10" db="EMBL/GenBank/DDBJ databases">
        <authorList>
            <person name="de Groot N.N."/>
        </authorList>
    </citation>
    <scope>NUCLEOTIDE SEQUENCE [LARGE SCALE GENOMIC DNA]</scope>
    <source>
        <strain evidence="2 3">DSM 13305</strain>
    </source>
</reference>
<dbReference type="InterPro" id="IPR025375">
    <property type="entry name" value="DUF4365"/>
</dbReference>
<sequence length="579" mass="67178">MSKDVKALDSYFSGNIGELSANLIYQKNNIVCTPLGTSDFGEDLLCDIFSLSKDNKANIRTQFSFRTQVKTTKDIKSEGYIRQTTKGLSISLSTGLLKIWQQSYYPVVLVIWECSSDTGYWCFPTEQIETSSLEKDTLSISIELNNFFDAKGVQRIREQVESYYSNIYKIDKAKYKCIIYPIWMPKYRLFTSMETFDLVPDNNDKVKVICNLSDMLPAFLSSYNNCNHGGLLSGIEYSDKSKSLNRFLEDINSFIKKIRRNLFDNEWISFVISPVEIISEIDDRIISNLTDWSCFSIIGNNIVSDFAYTYDIGTDYIYSEKMRAASDDQEFFVHSSGDFAIETFSTGFSFFTRKSDFQLMTTLYSKSFCIIDISKCSSIEVEEIAAWCNENNYRFIELADDEDKLAISHMFFEPGSFGMFLPGTPTWKEWDVLNFDSEEFLSKLPYGTSVDLIEKQRIFNKYFQHNEQISDLCLLRHSQALHSEALCHNDRLIRFVTYIELINIAEYNERFIVARQSLKEVCKHFKLYYDSYEDIVDVILEVQPLLTESTQETVTKVGNIYHNLIMTNEKTWHIMLNID</sequence>
<name>A0A1H8VFA9_9FIRM</name>
<evidence type="ECO:0000313" key="2">
    <source>
        <dbReference type="EMBL" id="SEP14142.1"/>
    </source>
</evidence>
<dbReference type="RefSeq" id="WP_177173549.1">
    <property type="nucleotide sequence ID" value="NZ_FODY01000011.1"/>
</dbReference>
<dbReference type="EMBL" id="FODY01000011">
    <property type="protein sequence ID" value="SEP14142.1"/>
    <property type="molecule type" value="Genomic_DNA"/>
</dbReference>
<evidence type="ECO:0000259" key="1">
    <source>
        <dbReference type="Pfam" id="PF14280"/>
    </source>
</evidence>
<evidence type="ECO:0000313" key="3">
    <source>
        <dbReference type="Proteomes" id="UP000198847"/>
    </source>
</evidence>
<feature type="domain" description="DUF4365" evidence="1">
    <location>
        <begin position="28"/>
        <end position="159"/>
    </location>
</feature>
<dbReference type="Pfam" id="PF14280">
    <property type="entry name" value="DUF4365"/>
    <property type="match status" value="1"/>
</dbReference>
<keyword evidence="3" id="KW-1185">Reference proteome</keyword>
<organism evidence="2 3">
    <name type="scientific">Propionispora vibrioides</name>
    <dbReference type="NCBI Taxonomy" id="112903"/>
    <lineage>
        <taxon>Bacteria</taxon>
        <taxon>Bacillati</taxon>
        <taxon>Bacillota</taxon>
        <taxon>Negativicutes</taxon>
        <taxon>Selenomonadales</taxon>
        <taxon>Sporomusaceae</taxon>
        <taxon>Propionispora</taxon>
    </lineage>
</organism>
<protein>
    <recommendedName>
        <fullName evidence="1">DUF4365 domain-containing protein</fullName>
    </recommendedName>
</protein>
<accession>A0A1H8VFA9</accession>
<dbReference type="AlphaFoldDB" id="A0A1H8VFA9"/>
<proteinExistence type="predicted"/>